<evidence type="ECO:0000259" key="1">
    <source>
        <dbReference type="PROSITE" id="PS50879"/>
    </source>
</evidence>
<evidence type="ECO:0000313" key="3">
    <source>
        <dbReference type="Proteomes" id="UP000018949"/>
    </source>
</evidence>
<reference evidence="2 3" key="1">
    <citation type="submission" date="2013-12" db="EMBL/GenBank/DDBJ databases">
        <title>NBRP : Genome information of microbial organism related human and environment.</title>
        <authorList>
            <person name="Hattori M."/>
            <person name="Oshima K."/>
            <person name="Inaba H."/>
            <person name="Suda W."/>
            <person name="Sakamoto M."/>
            <person name="Iino T."/>
            <person name="Kitahara M."/>
            <person name="Oshida Y."/>
            <person name="Iida T."/>
            <person name="Kudo T."/>
            <person name="Itoh T."/>
            <person name="Ahmed I."/>
            <person name="Ohkuma M."/>
        </authorList>
    </citation>
    <scope>NUCLEOTIDE SEQUENCE [LARGE SCALE GENOMIC DNA]</scope>
    <source>
        <strain evidence="2 3">JCM 21738</strain>
    </source>
</reference>
<dbReference type="eggNOG" id="COG0328">
    <property type="taxonomic scope" value="Bacteria"/>
</dbReference>
<dbReference type="InterPro" id="IPR036397">
    <property type="entry name" value="RNaseH_sf"/>
</dbReference>
<evidence type="ECO:0000313" key="2">
    <source>
        <dbReference type="EMBL" id="GAE43572.1"/>
    </source>
</evidence>
<dbReference type="InterPro" id="IPR002156">
    <property type="entry name" value="RNaseH_domain"/>
</dbReference>
<dbReference type="PANTHER" id="PTHR48475:SF1">
    <property type="entry name" value="RNASE H TYPE-1 DOMAIN-CONTAINING PROTEIN"/>
    <property type="match status" value="1"/>
</dbReference>
<dbReference type="EMBL" id="BAUW01000001">
    <property type="protein sequence ID" value="GAE43572.1"/>
    <property type="molecule type" value="Genomic_DNA"/>
</dbReference>
<accession>W4RHE4</accession>
<proteinExistence type="predicted"/>
<dbReference type="GO" id="GO:0003676">
    <property type="term" value="F:nucleic acid binding"/>
    <property type="evidence" value="ECO:0007669"/>
    <property type="project" value="InterPro"/>
</dbReference>
<comment type="caution">
    <text evidence="2">The sequence shown here is derived from an EMBL/GenBank/DDBJ whole genome shotgun (WGS) entry which is preliminary data.</text>
</comment>
<feature type="domain" description="RNase H type-1" evidence="1">
    <location>
        <begin position="93"/>
        <end position="230"/>
    </location>
</feature>
<organism evidence="2 3">
    <name type="scientific">Mesobacillus boroniphilus JCM 21738</name>
    <dbReference type="NCBI Taxonomy" id="1294265"/>
    <lineage>
        <taxon>Bacteria</taxon>
        <taxon>Bacillati</taxon>
        <taxon>Bacillota</taxon>
        <taxon>Bacilli</taxon>
        <taxon>Bacillales</taxon>
        <taxon>Bacillaceae</taxon>
        <taxon>Mesobacillus</taxon>
    </lineage>
</organism>
<gene>
    <name evidence="2" type="ORF">JCM21738_219</name>
</gene>
<dbReference type="Proteomes" id="UP000018949">
    <property type="component" value="Unassembled WGS sequence"/>
</dbReference>
<dbReference type="GO" id="GO:0004523">
    <property type="term" value="F:RNA-DNA hybrid ribonuclease activity"/>
    <property type="evidence" value="ECO:0007669"/>
    <property type="project" value="InterPro"/>
</dbReference>
<dbReference type="CDD" id="cd09279">
    <property type="entry name" value="RNase_HI_like"/>
    <property type="match status" value="1"/>
</dbReference>
<protein>
    <recommendedName>
        <fullName evidence="1">RNase H type-1 domain-containing protein</fullName>
    </recommendedName>
</protein>
<dbReference type="NCBIfam" id="NF005822">
    <property type="entry name" value="PRK07708.1"/>
    <property type="match status" value="1"/>
</dbReference>
<dbReference type="Pfam" id="PF13456">
    <property type="entry name" value="RVT_3"/>
    <property type="match status" value="1"/>
</dbReference>
<dbReference type="PANTHER" id="PTHR48475">
    <property type="entry name" value="RIBONUCLEASE H"/>
    <property type="match status" value="1"/>
</dbReference>
<name>W4RHE4_9BACI</name>
<dbReference type="Gene3D" id="3.30.420.10">
    <property type="entry name" value="Ribonuclease H-like superfamily/Ribonuclease H"/>
    <property type="match status" value="1"/>
</dbReference>
<dbReference type="AlphaFoldDB" id="W4RHE4"/>
<dbReference type="InterPro" id="IPR012337">
    <property type="entry name" value="RNaseH-like_sf"/>
</dbReference>
<dbReference type="PROSITE" id="PS50879">
    <property type="entry name" value="RNASE_H_1"/>
    <property type="match status" value="1"/>
</dbReference>
<keyword evidence="3" id="KW-1185">Reference proteome</keyword>
<sequence>MGKITKNNPFGGMKNRSESGGEVMKYKLEWEYKTKGIDPILFSSDSLDGEHALQAGEELEKSGRAGEISFIDEIGTSWTLKEMRKLLEEVEEEPHDLTVYFDGGFDNYNHKAGLGTIIYFKQGKKKYRLRANEVFDELETNNEAEYAALYFALTILEEMGVRNMTCDIKGDSQVVLKQLEGEWPCYEEKLNRWLDRIENKIKELGLYPKYNPVGRKENKEADKLATQALQGKMINSKMQIL</sequence>
<dbReference type="SUPFAM" id="SSF53098">
    <property type="entry name" value="Ribonuclease H-like"/>
    <property type="match status" value="1"/>
</dbReference>